<dbReference type="SUPFAM" id="SSF48576">
    <property type="entry name" value="Terpenoid synthases"/>
    <property type="match status" value="1"/>
</dbReference>
<dbReference type="RefSeq" id="WP_246167219.1">
    <property type="nucleotide sequence ID" value="NZ_BAAALV010000002.1"/>
</dbReference>
<evidence type="ECO:0000256" key="3">
    <source>
        <dbReference type="ARBA" id="ARBA00022679"/>
    </source>
</evidence>
<gene>
    <name evidence="7" type="ORF">GCM10009688_10380</name>
</gene>
<keyword evidence="5" id="KW-0460">Magnesium</keyword>
<evidence type="ECO:0000256" key="6">
    <source>
        <dbReference type="RuleBase" id="RU004466"/>
    </source>
</evidence>
<evidence type="ECO:0000256" key="2">
    <source>
        <dbReference type="ARBA" id="ARBA00006706"/>
    </source>
</evidence>
<dbReference type="PANTHER" id="PTHR12001">
    <property type="entry name" value="GERANYLGERANYL PYROPHOSPHATE SYNTHASE"/>
    <property type="match status" value="1"/>
</dbReference>
<organism evidence="7 8">
    <name type="scientific">Arthrobacter gandavensis</name>
    <dbReference type="NCBI Taxonomy" id="169960"/>
    <lineage>
        <taxon>Bacteria</taxon>
        <taxon>Bacillati</taxon>
        <taxon>Actinomycetota</taxon>
        <taxon>Actinomycetes</taxon>
        <taxon>Micrococcales</taxon>
        <taxon>Micrococcaceae</taxon>
        <taxon>Arthrobacter</taxon>
    </lineage>
</organism>
<keyword evidence="3 6" id="KW-0808">Transferase</keyword>
<dbReference type="PANTHER" id="PTHR12001:SF85">
    <property type="entry name" value="SHORT CHAIN ISOPRENYL DIPHOSPHATE SYNTHASE"/>
    <property type="match status" value="1"/>
</dbReference>
<comment type="caution">
    <text evidence="7">The sequence shown here is derived from an EMBL/GenBank/DDBJ whole genome shotgun (WGS) entry which is preliminary data.</text>
</comment>
<dbReference type="Proteomes" id="UP001500784">
    <property type="component" value="Unassembled WGS sequence"/>
</dbReference>
<dbReference type="Gene3D" id="1.10.600.10">
    <property type="entry name" value="Farnesyl Diphosphate Synthase"/>
    <property type="match status" value="1"/>
</dbReference>
<dbReference type="Pfam" id="PF00348">
    <property type="entry name" value="polyprenyl_synt"/>
    <property type="match status" value="1"/>
</dbReference>
<keyword evidence="4" id="KW-0479">Metal-binding</keyword>
<protein>
    <submittedName>
        <fullName evidence="7">Polyprenyl synthetase family protein</fullName>
    </submittedName>
</protein>
<comment type="similarity">
    <text evidence="2 6">Belongs to the FPP/GGPP synthase family.</text>
</comment>
<keyword evidence="8" id="KW-1185">Reference proteome</keyword>
<dbReference type="EMBL" id="BAAALV010000002">
    <property type="protein sequence ID" value="GAA1908202.1"/>
    <property type="molecule type" value="Genomic_DNA"/>
</dbReference>
<dbReference type="InterPro" id="IPR000092">
    <property type="entry name" value="Polyprenyl_synt"/>
</dbReference>
<dbReference type="InterPro" id="IPR008949">
    <property type="entry name" value="Isoprenoid_synthase_dom_sf"/>
</dbReference>
<evidence type="ECO:0000313" key="8">
    <source>
        <dbReference type="Proteomes" id="UP001500784"/>
    </source>
</evidence>
<proteinExistence type="inferred from homology"/>
<sequence length="359" mass="37893">MKFLDAEYAVETGPGLGLVEDVLDQFFTDAKLRAVSVHPAYLSLWEAIERNAACGKRFRPRLLMLAYRQLGGRDPAAAARLAAVYELLHNAFLIHDDVIDRDVVRHGVPNLSGHYANKSRRAGATEEAAQHAGMAAGLLAGDLVLAGAYRLHESVAADSGVRAELSAILDHAVFSSIGGELLDVEFARAVEMPSPGEVRTVARRKTAVYSFEAPLQAGAVLAGAAAPAAATLAAFGRDAGIAYQIADDVRGTFGDEADTGKTNSGDLREGKRTVLLSYAASKPQWGRISELMGGAGMTAAEVQKVRDLLTECGARDHAVQLASEHAHAAVKQLGEEIPAALAESLESLMHSLVAGLHSP</sequence>
<reference evidence="8" key="1">
    <citation type="journal article" date="2019" name="Int. J. Syst. Evol. Microbiol.">
        <title>The Global Catalogue of Microorganisms (GCM) 10K type strain sequencing project: providing services to taxonomists for standard genome sequencing and annotation.</title>
        <authorList>
            <consortium name="The Broad Institute Genomics Platform"/>
            <consortium name="The Broad Institute Genome Sequencing Center for Infectious Disease"/>
            <person name="Wu L."/>
            <person name="Ma J."/>
        </authorList>
    </citation>
    <scope>NUCLEOTIDE SEQUENCE [LARGE SCALE GENOMIC DNA]</scope>
    <source>
        <strain evidence="8">JCM 13316</strain>
    </source>
</reference>
<evidence type="ECO:0000256" key="1">
    <source>
        <dbReference type="ARBA" id="ARBA00001946"/>
    </source>
</evidence>
<evidence type="ECO:0000256" key="4">
    <source>
        <dbReference type="ARBA" id="ARBA00022723"/>
    </source>
</evidence>
<accession>A0ABP5ACW8</accession>
<name>A0ABP5ACW8_9MICC</name>
<comment type="cofactor">
    <cofactor evidence="1">
        <name>Mg(2+)</name>
        <dbReference type="ChEBI" id="CHEBI:18420"/>
    </cofactor>
</comment>
<evidence type="ECO:0000256" key="5">
    <source>
        <dbReference type="ARBA" id="ARBA00022842"/>
    </source>
</evidence>
<dbReference type="SFLD" id="SFLDS00005">
    <property type="entry name" value="Isoprenoid_Synthase_Type_I"/>
    <property type="match status" value="1"/>
</dbReference>
<evidence type="ECO:0000313" key="7">
    <source>
        <dbReference type="EMBL" id="GAA1908202.1"/>
    </source>
</evidence>